<keyword evidence="3" id="KW-1185">Reference proteome</keyword>
<evidence type="ECO:0000313" key="3">
    <source>
        <dbReference type="Proteomes" id="UP000799772"/>
    </source>
</evidence>
<gene>
    <name evidence="2" type="ORF">NA57DRAFT_56597</name>
</gene>
<accession>A0A9P4IGP8</accession>
<dbReference type="Pfam" id="PF07859">
    <property type="entry name" value="Abhydrolase_3"/>
    <property type="match status" value="1"/>
</dbReference>
<dbReference type="OrthoDB" id="408631at2759"/>
<name>A0A9P4IGP8_9PEZI</name>
<comment type="caution">
    <text evidence="2">The sequence shown here is derived from an EMBL/GenBank/DDBJ whole genome shotgun (WGS) entry which is preliminary data.</text>
</comment>
<evidence type="ECO:0000313" key="2">
    <source>
        <dbReference type="EMBL" id="KAF2098963.1"/>
    </source>
</evidence>
<protein>
    <submittedName>
        <fullName evidence="2">Alpha/beta-hydrolase</fullName>
    </submittedName>
</protein>
<dbReference type="PANTHER" id="PTHR23024:SF24">
    <property type="entry name" value="ALPHA_BETA HYDROLASE FOLD-3 DOMAIN-CONTAINING PROTEIN"/>
    <property type="match status" value="1"/>
</dbReference>
<dbReference type="Gene3D" id="3.40.50.1820">
    <property type="entry name" value="alpha/beta hydrolase"/>
    <property type="match status" value="1"/>
</dbReference>
<reference evidence="2" key="1">
    <citation type="journal article" date="2020" name="Stud. Mycol.">
        <title>101 Dothideomycetes genomes: a test case for predicting lifestyles and emergence of pathogens.</title>
        <authorList>
            <person name="Haridas S."/>
            <person name="Albert R."/>
            <person name="Binder M."/>
            <person name="Bloem J."/>
            <person name="Labutti K."/>
            <person name="Salamov A."/>
            <person name="Andreopoulos B."/>
            <person name="Baker S."/>
            <person name="Barry K."/>
            <person name="Bills G."/>
            <person name="Bluhm B."/>
            <person name="Cannon C."/>
            <person name="Castanera R."/>
            <person name="Culley D."/>
            <person name="Daum C."/>
            <person name="Ezra D."/>
            <person name="Gonzalez J."/>
            <person name="Henrissat B."/>
            <person name="Kuo A."/>
            <person name="Liang C."/>
            <person name="Lipzen A."/>
            <person name="Lutzoni F."/>
            <person name="Magnuson J."/>
            <person name="Mondo S."/>
            <person name="Nolan M."/>
            <person name="Ohm R."/>
            <person name="Pangilinan J."/>
            <person name="Park H.-J."/>
            <person name="Ramirez L."/>
            <person name="Alfaro M."/>
            <person name="Sun H."/>
            <person name="Tritt A."/>
            <person name="Yoshinaga Y."/>
            <person name="Zwiers L.-H."/>
            <person name="Turgeon B."/>
            <person name="Goodwin S."/>
            <person name="Spatafora J."/>
            <person name="Crous P."/>
            <person name="Grigoriev I."/>
        </authorList>
    </citation>
    <scope>NUCLEOTIDE SEQUENCE</scope>
    <source>
        <strain evidence="2">CBS 133067</strain>
    </source>
</reference>
<dbReference type="Proteomes" id="UP000799772">
    <property type="component" value="Unassembled WGS sequence"/>
</dbReference>
<dbReference type="InterPro" id="IPR013094">
    <property type="entry name" value="AB_hydrolase_3"/>
</dbReference>
<dbReference type="EMBL" id="ML978126">
    <property type="protein sequence ID" value="KAF2098963.1"/>
    <property type="molecule type" value="Genomic_DNA"/>
</dbReference>
<dbReference type="GO" id="GO:0016787">
    <property type="term" value="F:hydrolase activity"/>
    <property type="evidence" value="ECO:0007669"/>
    <property type="project" value="InterPro"/>
</dbReference>
<dbReference type="SUPFAM" id="SSF53474">
    <property type="entry name" value="alpha/beta-Hydrolases"/>
    <property type="match status" value="1"/>
</dbReference>
<feature type="domain" description="Alpha/beta hydrolase fold-3" evidence="1">
    <location>
        <begin position="90"/>
        <end position="307"/>
    </location>
</feature>
<dbReference type="PANTHER" id="PTHR23024">
    <property type="entry name" value="ARYLACETAMIDE DEACETYLASE"/>
    <property type="match status" value="1"/>
</dbReference>
<organism evidence="2 3">
    <name type="scientific">Rhizodiscina lignyota</name>
    <dbReference type="NCBI Taxonomy" id="1504668"/>
    <lineage>
        <taxon>Eukaryota</taxon>
        <taxon>Fungi</taxon>
        <taxon>Dikarya</taxon>
        <taxon>Ascomycota</taxon>
        <taxon>Pezizomycotina</taxon>
        <taxon>Dothideomycetes</taxon>
        <taxon>Pleosporomycetidae</taxon>
        <taxon>Aulographales</taxon>
        <taxon>Rhizodiscinaceae</taxon>
        <taxon>Rhizodiscina</taxon>
    </lineage>
</organism>
<dbReference type="InterPro" id="IPR050466">
    <property type="entry name" value="Carboxylest/Gibb_receptor"/>
</dbReference>
<evidence type="ECO:0000259" key="1">
    <source>
        <dbReference type="Pfam" id="PF07859"/>
    </source>
</evidence>
<proteinExistence type="predicted"/>
<sequence length="335" mass="37599">MAPPTMAREWNEFAKSYSVPSPSSIQEFRAQKLERMLKTQGFLKDPNFAVLAIGAKVENTQITLPEVAGHKFGLRIYRPARETAATLPIMLYFHGGYWCAGDANSEDFGCRAIVARGTDIIILSFEYRLIPEVKWHTVFSDAEYAMKWAALNASSYGGDTSKGFLIGGADAGAHLAAICAVRARDKYPNIKLTGQNLIVPTFMVWPDEKIPESWRSRLSSHTENADAPVLNQKLFEMFLSALNVPEDEQRKGENFPTWADLKGLPPAYLPMDECDPIRDHGFLYAELLRDAGVLTRTDYYRGLPNMFVQFPELPMTAIAGFHLSAAIKWLLQERK</sequence>
<dbReference type="InterPro" id="IPR029058">
    <property type="entry name" value="AB_hydrolase_fold"/>
</dbReference>
<dbReference type="AlphaFoldDB" id="A0A9P4IGP8"/>